<comment type="caution">
    <text evidence="2">The sequence shown here is derived from an EMBL/GenBank/DDBJ whole genome shotgun (WGS) entry which is preliminary data.</text>
</comment>
<feature type="domain" description="NAD(P)-binding" evidence="1">
    <location>
        <begin position="4"/>
        <end position="302"/>
    </location>
</feature>
<dbReference type="EMBL" id="BJYU01000096">
    <property type="protein sequence ID" value="GEO17254.1"/>
    <property type="molecule type" value="Genomic_DNA"/>
</dbReference>
<dbReference type="Gene3D" id="3.40.50.720">
    <property type="entry name" value="NAD(P)-binding Rossmann-like Domain"/>
    <property type="match status" value="1"/>
</dbReference>
<dbReference type="Proteomes" id="UP000321085">
    <property type="component" value="Unassembled WGS sequence"/>
</dbReference>
<protein>
    <submittedName>
        <fullName evidence="2">GDP-6-deoxy-D-lyxo-4-hexulose reductase</fullName>
    </submittedName>
</protein>
<evidence type="ECO:0000259" key="1">
    <source>
        <dbReference type="Pfam" id="PF16363"/>
    </source>
</evidence>
<dbReference type="Pfam" id="PF16363">
    <property type="entry name" value="GDP_Man_Dehyd"/>
    <property type="match status" value="1"/>
</dbReference>
<dbReference type="Gene3D" id="3.90.25.10">
    <property type="entry name" value="UDP-galactose 4-epimerase, domain 1"/>
    <property type="match status" value="1"/>
</dbReference>
<dbReference type="InterPro" id="IPR036291">
    <property type="entry name" value="NAD(P)-bd_dom_sf"/>
</dbReference>
<dbReference type="AlphaFoldDB" id="A0A512BZ63"/>
<evidence type="ECO:0000313" key="2">
    <source>
        <dbReference type="EMBL" id="GEO17254.1"/>
    </source>
</evidence>
<evidence type="ECO:0000313" key="3">
    <source>
        <dbReference type="Proteomes" id="UP000321085"/>
    </source>
</evidence>
<dbReference type="RefSeq" id="WP_147022243.1">
    <property type="nucleotide sequence ID" value="NZ_BJYU01000096.1"/>
</dbReference>
<name>A0A512BZ63_9HYPH</name>
<accession>A0A512BZ63</accession>
<keyword evidence="3" id="KW-1185">Reference proteome</keyword>
<gene>
    <name evidence="2" type="ORF">MAE02_49500</name>
</gene>
<reference evidence="2 3" key="1">
    <citation type="submission" date="2019-07" db="EMBL/GenBank/DDBJ databases">
        <title>Whole genome shotgun sequence of Microvirga aerophila NBRC 106136.</title>
        <authorList>
            <person name="Hosoyama A."/>
            <person name="Uohara A."/>
            <person name="Ohji S."/>
            <person name="Ichikawa N."/>
        </authorList>
    </citation>
    <scope>NUCLEOTIDE SEQUENCE [LARGE SCALE GENOMIC DNA]</scope>
    <source>
        <strain evidence="2 3">NBRC 106136</strain>
    </source>
</reference>
<dbReference type="SUPFAM" id="SSF51735">
    <property type="entry name" value="NAD(P)-binding Rossmann-fold domains"/>
    <property type="match status" value="1"/>
</dbReference>
<organism evidence="2 3">
    <name type="scientific">Microvirga aerophila</name>
    <dbReference type="NCBI Taxonomy" id="670291"/>
    <lineage>
        <taxon>Bacteria</taxon>
        <taxon>Pseudomonadati</taxon>
        <taxon>Pseudomonadota</taxon>
        <taxon>Alphaproteobacteria</taxon>
        <taxon>Hyphomicrobiales</taxon>
        <taxon>Methylobacteriaceae</taxon>
        <taxon>Microvirga</taxon>
    </lineage>
</organism>
<dbReference type="PANTHER" id="PTHR43000">
    <property type="entry name" value="DTDP-D-GLUCOSE 4,6-DEHYDRATASE-RELATED"/>
    <property type="match status" value="1"/>
</dbReference>
<proteinExistence type="predicted"/>
<dbReference type="InterPro" id="IPR016040">
    <property type="entry name" value="NAD(P)-bd_dom"/>
</dbReference>
<sequence length="318" mass="33936">MRVLITGAHGFVGPYLAQALRRVCGDVTFFPTGTKAEEHSVLGPVSILDVTDPGAVSSAIRHFRPSHVVNLAGLAAPAAATADPRNAWQVHVEGVLNLAQAILEHEPSCWLLNAGSGLVYGESAKLGVPLNESTLLAPVDEYAVTKAAADLALGALARRGLKSIRFRPFNHFGPGQAETFVIPAFAMQIAQIEAGLAAPVIRVGNLDAERDFLDVRDVVDAYALAVRSADKQTPGIILNVASGVPRRIGDILGHLLAQSRVRIEVEQDPARLRPSDLPRIVGDADRARQKLDWTPSYSFDDTLVAVLDDCRSQVGRAA</sequence>